<keyword evidence="2" id="KW-0645">Protease</keyword>
<evidence type="ECO:0000256" key="1">
    <source>
        <dbReference type="ARBA" id="ARBA00007074"/>
    </source>
</evidence>
<dbReference type="GO" id="GO:0006508">
    <property type="term" value="P:proteolysis"/>
    <property type="evidence" value="ECO:0007669"/>
    <property type="project" value="UniProtKB-KW"/>
</dbReference>
<keyword evidence="3 6" id="KW-0732">Signal</keyword>
<gene>
    <name evidence="8" type="ORF">E2R62_04735</name>
</gene>
<proteinExistence type="inferred from homology"/>
<dbReference type="Gene3D" id="3.90.1720.10">
    <property type="entry name" value="endopeptidase domain like (from Nostoc punctiforme)"/>
    <property type="match status" value="1"/>
</dbReference>
<accession>A0A482PW51</accession>
<keyword evidence="4 8" id="KW-0378">Hydrolase</keyword>
<evidence type="ECO:0000256" key="5">
    <source>
        <dbReference type="ARBA" id="ARBA00022807"/>
    </source>
</evidence>
<comment type="similarity">
    <text evidence="1">Belongs to the peptidase C40 family.</text>
</comment>
<dbReference type="EMBL" id="CP038008">
    <property type="protein sequence ID" value="QBY31960.1"/>
    <property type="molecule type" value="Genomic_DNA"/>
</dbReference>
<dbReference type="PANTHER" id="PTHR47360:SF1">
    <property type="entry name" value="ENDOPEPTIDASE NLPC-RELATED"/>
    <property type="match status" value="1"/>
</dbReference>
<evidence type="ECO:0000256" key="6">
    <source>
        <dbReference type="SAM" id="SignalP"/>
    </source>
</evidence>
<protein>
    <submittedName>
        <fullName evidence="8">Glycoside hydrolase</fullName>
    </submittedName>
</protein>
<dbReference type="AlphaFoldDB" id="A0A482PW51"/>
<dbReference type="InterPro" id="IPR038765">
    <property type="entry name" value="Papain-like_cys_pep_sf"/>
</dbReference>
<dbReference type="PROSITE" id="PS51935">
    <property type="entry name" value="NLPC_P60"/>
    <property type="match status" value="1"/>
</dbReference>
<organism evidence="8">
    <name type="scientific">Citrobacter rodentium</name>
    <dbReference type="NCBI Taxonomy" id="67825"/>
    <lineage>
        <taxon>Bacteria</taxon>
        <taxon>Pseudomonadati</taxon>
        <taxon>Pseudomonadota</taxon>
        <taxon>Gammaproteobacteria</taxon>
        <taxon>Enterobacterales</taxon>
        <taxon>Enterobacteriaceae</taxon>
        <taxon>Citrobacter</taxon>
    </lineage>
</organism>
<dbReference type="GO" id="GO:0008234">
    <property type="term" value="F:cysteine-type peptidase activity"/>
    <property type="evidence" value="ECO:0007669"/>
    <property type="project" value="UniProtKB-KW"/>
</dbReference>
<dbReference type="InterPro" id="IPR000064">
    <property type="entry name" value="NLP_P60_dom"/>
</dbReference>
<reference evidence="8" key="1">
    <citation type="submission" date="2019-03" db="EMBL/GenBank/DDBJ databases">
        <title>Complete genome sequence of enteropathogenic Citrobacter rodentium strain DBS100.</title>
        <authorList>
            <person name="Popov G."/>
            <person name="Fiebig A."/>
            <person name="Shideler S."/>
            <person name="Coombes B."/>
            <person name="Savchenko A."/>
        </authorList>
    </citation>
    <scope>NUCLEOTIDE SEQUENCE</scope>
    <source>
        <strain evidence="8">DBS100</strain>
    </source>
</reference>
<dbReference type="InterPro" id="IPR052062">
    <property type="entry name" value="Murein_DD/LD_carboxypeptidase"/>
</dbReference>
<feature type="signal peptide" evidence="6">
    <location>
        <begin position="1"/>
        <end position="18"/>
    </location>
</feature>
<feature type="domain" description="NlpC/P60" evidence="7">
    <location>
        <begin position="52"/>
        <end position="173"/>
    </location>
</feature>
<evidence type="ECO:0000256" key="2">
    <source>
        <dbReference type="ARBA" id="ARBA00022670"/>
    </source>
</evidence>
<keyword evidence="5" id="KW-0788">Thiol protease</keyword>
<dbReference type="SUPFAM" id="SSF54001">
    <property type="entry name" value="Cysteine proteinases"/>
    <property type="match status" value="1"/>
</dbReference>
<dbReference type="PANTHER" id="PTHR47360">
    <property type="entry name" value="MUREIN DD-ENDOPEPTIDASE MEPS/MUREIN LD-CARBOXYPEPTIDASE"/>
    <property type="match status" value="1"/>
</dbReference>
<feature type="chain" id="PRO_5019853250" evidence="6">
    <location>
        <begin position="19"/>
        <end position="174"/>
    </location>
</feature>
<evidence type="ECO:0000313" key="8">
    <source>
        <dbReference type="EMBL" id="QBY31960.1"/>
    </source>
</evidence>
<evidence type="ECO:0000256" key="3">
    <source>
        <dbReference type="ARBA" id="ARBA00022729"/>
    </source>
</evidence>
<sequence>MRLILFIFFISASSSSFAFVKIQALEWGRDTITSFSSSDMRYAPAPAQGNRTQLKRRIMNEFAAWRGTNYRWGGDSHRGIDCSAFTRRIIASVIHKHLPRTALEQRRMGQRIPRDALSVGDLVFFETKPGVHHVGVYIGNDAFIHASSSQGVTLSQLSSNYWQARYVTARRIGA</sequence>
<evidence type="ECO:0000256" key="4">
    <source>
        <dbReference type="ARBA" id="ARBA00022801"/>
    </source>
</evidence>
<evidence type="ECO:0000259" key="7">
    <source>
        <dbReference type="PROSITE" id="PS51935"/>
    </source>
</evidence>
<dbReference type="Pfam" id="PF00877">
    <property type="entry name" value="NLPC_P60"/>
    <property type="match status" value="1"/>
</dbReference>
<name>A0A482PW51_CITRO</name>